<dbReference type="Gene3D" id="3.40.630.30">
    <property type="match status" value="1"/>
</dbReference>
<evidence type="ECO:0000259" key="1">
    <source>
        <dbReference type="PROSITE" id="PS51186"/>
    </source>
</evidence>
<dbReference type="EMBL" id="CP060052">
    <property type="protein sequence ID" value="QNE04778.1"/>
    <property type="molecule type" value="Genomic_DNA"/>
</dbReference>
<dbReference type="InterPro" id="IPR016181">
    <property type="entry name" value="Acyl_CoA_acyltransferase"/>
</dbReference>
<feature type="domain" description="N-acetyltransferase" evidence="1">
    <location>
        <begin position="6"/>
        <end position="196"/>
    </location>
</feature>
<dbReference type="InterPro" id="IPR000182">
    <property type="entry name" value="GNAT_dom"/>
</dbReference>
<dbReference type="SUPFAM" id="SSF55729">
    <property type="entry name" value="Acyl-CoA N-acyltransferases (Nat)"/>
    <property type="match status" value="1"/>
</dbReference>
<dbReference type="CDD" id="cd04301">
    <property type="entry name" value="NAT_SF"/>
    <property type="match status" value="1"/>
</dbReference>
<evidence type="ECO:0000313" key="2">
    <source>
        <dbReference type="EMBL" id="QNE04778.1"/>
    </source>
</evidence>
<evidence type="ECO:0000313" key="3">
    <source>
        <dbReference type="Proteomes" id="UP000515297"/>
    </source>
</evidence>
<dbReference type="GO" id="GO:0016747">
    <property type="term" value="F:acyltransferase activity, transferring groups other than amino-acyl groups"/>
    <property type="evidence" value="ECO:0007669"/>
    <property type="project" value="InterPro"/>
</dbReference>
<accession>A0A7G6VSR3</accession>
<dbReference type="Pfam" id="PF00583">
    <property type="entry name" value="Acetyltransf_1"/>
    <property type="match status" value="1"/>
</dbReference>
<sequence length="198" mass="21763">MPGIIMEIRTLTGQDLLQAIDALAKLRIAVFAEYPYLYEGSAAYEGAYVREFVAEPGSVLVAAFDGDRIVGAATASPMASQKPAFRAPLEERGIDTGRLFYFGESVLLPEYRGQGIGHRFFDEREAVVQRAGAAAACFASVMRPADHPLRPVGYRPHDAFWTGRGYAPVEGLVTQLAWKDRGEAAESAKPMQFWLKNF</sequence>
<reference evidence="2 3" key="1">
    <citation type="submission" date="2020-08" db="EMBL/GenBank/DDBJ databases">
        <authorList>
            <person name="Liu G."/>
            <person name="Sun C."/>
        </authorList>
    </citation>
    <scope>NUCLEOTIDE SEQUENCE [LARGE SCALE GENOMIC DNA]</scope>
    <source>
        <strain evidence="2 3">OT19</strain>
    </source>
</reference>
<dbReference type="Proteomes" id="UP000515297">
    <property type="component" value="Chromosome"/>
</dbReference>
<gene>
    <name evidence="2" type="ORF">H4O24_12670</name>
</gene>
<dbReference type="AlphaFoldDB" id="A0A7G6VSR3"/>
<keyword evidence="2" id="KW-0808">Transferase</keyword>
<protein>
    <submittedName>
        <fullName evidence="2">GNAT family N-acetyltransferase</fullName>
    </submittedName>
</protein>
<proteinExistence type="predicted"/>
<organism evidence="2 3">
    <name type="scientific">Croceicoccus marinus</name>
    <dbReference type="NCBI Taxonomy" id="450378"/>
    <lineage>
        <taxon>Bacteria</taxon>
        <taxon>Pseudomonadati</taxon>
        <taxon>Pseudomonadota</taxon>
        <taxon>Alphaproteobacteria</taxon>
        <taxon>Sphingomonadales</taxon>
        <taxon>Erythrobacteraceae</taxon>
        <taxon>Croceicoccus</taxon>
    </lineage>
</organism>
<dbReference type="PROSITE" id="PS51186">
    <property type="entry name" value="GNAT"/>
    <property type="match status" value="1"/>
</dbReference>
<name>A0A7G6VSR3_9SPHN</name>